<sequence length="204" mass="20728">MGMFEERLLGELVQRHGVAMSEFVRRAPRPTRVRPLLVTAGALTVAGSIAIAVTVFDGNTPAYAVSKNADGTVTLSISDIRAVDAANAELRRIGAPVVAVPMTADCKDTFEIDERFAGESSGTVSSVGGGEGSVTVQTKGVRPGSMILVAAKKDGDVLTLSEGIAVQGKVPSCLPDLPEGSGDSGGPGGPVATVEPVSPTKAGR</sequence>
<evidence type="ECO:0000256" key="1">
    <source>
        <dbReference type="SAM" id="MobiDB-lite"/>
    </source>
</evidence>
<proteinExistence type="predicted"/>
<comment type="caution">
    <text evidence="2">The sequence shown here is derived from an EMBL/GenBank/DDBJ whole genome shotgun (WGS) entry which is preliminary data.</text>
</comment>
<evidence type="ECO:0000313" key="3">
    <source>
        <dbReference type="Proteomes" id="UP000612585"/>
    </source>
</evidence>
<name>A0A8J3ZLD9_9ACTN</name>
<gene>
    <name evidence="2" type="ORF">Vau01_111390</name>
</gene>
<reference evidence="2" key="1">
    <citation type="submission" date="2021-01" db="EMBL/GenBank/DDBJ databases">
        <title>Whole genome shotgun sequence of Virgisporangium aurantiacum NBRC 16421.</title>
        <authorList>
            <person name="Komaki H."/>
            <person name="Tamura T."/>
        </authorList>
    </citation>
    <scope>NUCLEOTIDE SEQUENCE</scope>
    <source>
        <strain evidence="2">NBRC 16421</strain>
    </source>
</reference>
<dbReference type="RefSeq" id="WP_204010605.1">
    <property type="nucleotide sequence ID" value="NZ_BOPG01000100.1"/>
</dbReference>
<keyword evidence="3" id="KW-1185">Reference proteome</keyword>
<protein>
    <submittedName>
        <fullName evidence="2">Uncharacterized protein</fullName>
    </submittedName>
</protein>
<evidence type="ECO:0000313" key="2">
    <source>
        <dbReference type="EMBL" id="GIJ63623.1"/>
    </source>
</evidence>
<accession>A0A8J3ZLD9</accession>
<dbReference type="EMBL" id="BOPG01000100">
    <property type="protein sequence ID" value="GIJ63623.1"/>
    <property type="molecule type" value="Genomic_DNA"/>
</dbReference>
<dbReference type="Proteomes" id="UP000612585">
    <property type="component" value="Unassembled WGS sequence"/>
</dbReference>
<organism evidence="2 3">
    <name type="scientific">Virgisporangium aurantiacum</name>
    <dbReference type="NCBI Taxonomy" id="175570"/>
    <lineage>
        <taxon>Bacteria</taxon>
        <taxon>Bacillati</taxon>
        <taxon>Actinomycetota</taxon>
        <taxon>Actinomycetes</taxon>
        <taxon>Micromonosporales</taxon>
        <taxon>Micromonosporaceae</taxon>
        <taxon>Virgisporangium</taxon>
    </lineage>
</organism>
<dbReference type="AlphaFoldDB" id="A0A8J3ZLD9"/>
<feature type="region of interest" description="Disordered" evidence="1">
    <location>
        <begin position="170"/>
        <end position="204"/>
    </location>
</feature>